<dbReference type="PIRSF" id="PIRSF017393">
    <property type="entry name" value="MTase_SAV2177"/>
    <property type="match status" value="1"/>
</dbReference>
<gene>
    <name evidence="1" type="ORF">EV188_108217</name>
</gene>
<evidence type="ECO:0000313" key="2">
    <source>
        <dbReference type="Proteomes" id="UP000295705"/>
    </source>
</evidence>
<dbReference type="GO" id="GO:0032259">
    <property type="term" value="P:methylation"/>
    <property type="evidence" value="ECO:0007669"/>
    <property type="project" value="UniProtKB-KW"/>
</dbReference>
<accession>A0A4R6UZV7</accession>
<keyword evidence="2" id="KW-1185">Reference proteome</keyword>
<evidence type="ECO:0000313" key="1">
    <source>
        <dbReference type="EMBL" id="TDQ51856.1"/>
    </source>
</evidence>
<keyword evidence="1" id="KW-0808">Transferase</keyword>
<proteinExistence type="predicted"/>
<keyword evidence="1" id="KW-0489">Methyltransferase</keyword>
<dbReference type="AlphaFoldDB" id="A0A4R6UZV7"/>
<dbReference type="Proteomes" id="UP000295705">
    <property type="component" value="Unassembled WGS sequence"/>
</dbReference>
<dbReference type="InterPro" id="IPR006764">
    <property type="entry name" value="SAM_dep_MeTrfase_SAV2177_type"/>
</dbReference>
<sequence>MISIPIGLPMTAAHSSSRSGAAPAYVDTSKASIARVYDTALGGKDNYPADREVVEKLRTVAPEIGQFTVDHRAFLVRAVRFLAGTAGIDQFLDLGSGLPTAENTHQAAQRLSPEARVVYVDNDPSVVAHGRALLEENDRTFFSPGDLTVPEEVLADPVVTRNLDFSRPIGLLQLGTLHHYDESKLSCVEIMQRYIDALPSGSYVALSHFLDPEDENSVVARRMEDVFLHSPLGTGVYRTRDQILAMMPGLELVDPGLELCVKWWPDGPQLAPLLPAQHCIAGVVGRKP</sequence>
<dbReference type="SUPFAM" id="SSF53335">
    <property type="entry name" value="S-adenosyl-L-methionine-dependent methyltransferases"/>
    <property type="match status" value="1"/>
</dbReference>
<dbReference type="EMBL" id="SNYO01000008">
    <property type="protein sequence ID" value="TDQ51856.1"/>
    <property type="molecule type" value="Genomic_DNA"/>
</dbReference>
<dbReference type="Gene3D" id="3.40.50.150">
    <property type="entry name" value="Vaccinia Virus protein VP39"/>
    <property type="match status" value="1"/>
</dbReference>
<dbReference type="Pfam" id="PF04672">
    <property type="entry name" value="Methyltransf_19"/>
    <property type="match status" value="1"/>
</dbReference>
<reference evidence="1 2" key="1">
    <citation type="submission" date="2019-03" db="EMBL/GenBank/DDBJ databases">
        <title>Genomic Encyclopedia of Type Strains, Phase IV (KMG-IV): sequencing the most valuable type-strain genomes for metagenomic binning, comparative biology and taxonomic classification.</title>
        <authorList>
            <person name="Goeker M."/>
        </authorList>
    </citation>
    <scope>NUCLEOTIDE SEQUENCE [LARGE SCALE GENOMIC DNA]</scope>
    <source>
        <strain evidence="1 2">DSM 45775</strain>
    </source>
</reference>
<protein>
    <submittedName>
        <fullName evidence="1">S-adenosyl methyltransferase</fullName>
    </submittedName>
</protein>
<comment type="caution">
    <text evidence="1">The sequence shown here is derived from an EMBL/GenBank/DDBJ whole genome shotgun (WGS) entry which is preliminary data.</text>
</comment>
<organism evidence="1 2">
    <name type="scientific">Actinomycetospora succinea</name>
    <dbReference type="NCBI Taxonomy" id="663603"/>
    <lineage>
        <taxon>Bacteria</taxon>
        <taxon>Bacillati</taxon>
        <taxon>Actinomycetota</taxon>
        <taxon>Actinomycetes</taxon>
        <taxon>Pseudonocardiales</taxon>
        <taxon>Pseudonocardiaceae</taxon>
        <taxon>Actinomycetospora</taxon>
    </lineage>
</organism>
<dbReference type="GO" id="GO:0008168">
    <property type="term" value="F:methyltransferase activity"/>
    <property type="evidence" value="ECO:0007669"/>
    <property type="project" value="UniProtKB-KW"/>
</dbReference>
<name>A0A4R6UZV7_9PSEU</name>
<dbReference type="InterPro" id="IPR029063">
    <property type="entry name" value="SAM-dependent_MTases_sf"/>
</dbReference>